<comment type="similarity">
    <text evidence="2">Belongs to the EamA transporter family.</text>
</comment>
<evidence type="ECO:0000256" key="7">
    <source>
        <dbReference type="SAM" id="Phobius"/>
    </source>
</evidence>
<evidence type="ECO:0000313" key="10">
    <source>
        <dbReference type="Proteomes" id="UP001298753"/>
    </source>
</evidence>
<feature type="transmembrane region" description="Helical" evidence="7">
    <location>
        <begin position="102"/>
        <end position="124"/>
    </location>
</feature>
<dbReference type="RefSeq" id="WP_227600872.1">
    <property type="nucleotide sequence ID" value="NZ_JAJEPX010000026.1"/>
</dbReference>
<dbReference type="GO" id="GO:0005886">
    <property type="term" value="C:plasma membrane"/>
    <property type="evidence" value="ECO:0007669"/>
    <property type="project" value="UniProtKB-SubCell"/>
</dbReference>
<feature type="transmembrane region" description="Helical" evidence="7">
    <location>
        <begin position="277"/>
        <end position="295"/>
    </location>
</feature>
<keyword evidence="6 7" id="KW-0472">Membrane</keyword>
<sequence length="301" mass="32900">MQQQKNDKTTCLLLALTTIFWGSLYTASKVLLDVIQPFTLLCLRYIIAAIAMTILQRTRKPDPNGKPRRIKGGDWKFVIMFGLGGYVLSIGLQQYGTKLAGASLASLINCMNPIAICFFAVLLLHERMTMKKVVCIVSAVAGAVCIVGGDAGGGHILGIALSLGSVLTWSALSVFMRSFTQKYDVLTVTTCGIYVAAIGTLPLMLREIITHPEMDFLHAKYILVLFYVAIFCTTIPHSLWNYCLSRAEASTCSLFYPIQPLTSMVLGVLLLNEHMTVGFIAGAVLIVFGVLYSTLGKEKNR</sequence>
<dbReference type="InterPro" id="IPR050638">
    <property type="entry name" value="AA-Vitamin_Transporters"/>
</dbReference>
<feature type="transmembrane region" description="Helical" evidence="7">
    <location>
        <begin position="77"/>
        <end position="96"/>
    </location>
</feature>
<feature type="transmembrane region" description="Helical" evidence="7">
    <location>
        <begin position="12"/>
        <end position="32"/>
    </location>
</feature>
<feature type="transmembrane region" description="Helical" evidence="7">
    <location>
        <begin position="183"/>
        <end position="201"/>
    </location>
</feature>
<dbReference type="AlphaFoldDB" id="A0AAW4VWD4"/>
<dbReference type="PANTHER" id="PTHR32322:SF18">
    <property type="entry name" value="S-ADENOSYLMETHIONINE_S-ADENOSYLHOMOCYSTEINE TRANSPORTER"/>
    <property type="match status" value="1"/>
</dbReference>
<feature type="domain" description="EamA" evidence="8">
    <location>
        <begin position="10"/>
        <end position="147"/>
    </location>
</feature>
<feature type="transmembrane region" description="Helical" evidence="7">
    <location>
        <begin position="133"/>
        <end position="149"/>
    </location>
</feature>
<feature type="domain" description="EamA" evidence="8">
    <location>
        <begin position="157"/>
        <end position="293"/>
    </location>
</feature>
<dbReference type="PANTHER" id="PTHR32322">
    <property type="entry name" value="INNER MEMBRANE TRANSPORTER"/>
    <property type="match status" value="1"/>
</dbReference>
<dbReference type="Pfam" id="PF00892">
    <property type="entry name" value="EamA"/>
    <property type="match status" value="2"/>
</dbReference>
<accession>A0AAW4VWD4</accession>
<comment type="caution">
    <text evidence="9">The sequence shown here is derived from an EMBL/GenBank/DDBJ whole genome shotgun (WGS) entry which is preliminary data.</text>
</comment>
<dbReference type="InterPro" id="IPR000620">
    <property type="entry name" value="EamA_dom"/>
</dbReference>
<dbReference type="Proteomes" id="UP001298753">
    <property type="component" value="Unassembled WGS sequence"/>
</dbReference>
<organism evidence="9 10">
    <name type="scientific">Agathobaculum butyriciproducens</name>
    <dbReference type="NCBI Taxonomy" id="1628085"/>
    <lineage>
        <taxon>Bacteria</taxon>
        <taxon>Bacillati</taxon>
        <taxon>Bacillota</taxon>
        <taxon>Clostridia</taxon>
        <taxon>Eubacteriales</taxon>
        <taxon>Butyricicoccaceae</taxon>
        <taxon>Agathobaculum</taxon>
    </lineage>
</organism>
<comment type="subcellular location">
    <subcellularLocation>
        <location evidence="1">Cell membrane</location>
        <topology evidence="1">Multi-pass membrane protein</topology>
    </subcellularLocation>
</comment>
<evidence type="ECO:0000256" key="5">
    <source>
        <dbReference type="ARBA" id="ARBA00022989"/>
    </source>
</evidence>
<protein>
    <submittedName>
        <fullName evidence="9">DMT family transporter</fullName>
    </submittedName>
</protein>
<evidence type="ECO:0000256" key="4">
    <source>
        <dbReference type="ARBA" id="ARBA00022692"/>
    </source>
</evidence>
<dbReference type="GeneID" id="98659326"/>
<proteinExistence type="inferred from homology"/>
<name>A0AAW4VWD4_9FIRM</name>
<keyword evidence="10" id="KW-1185">Reference proteome</keyword>
<feature type="transmembrane region" description="Helical" evidence="7">
    <location>
        <begin position="38"/>
        <end position="56"/>
    </location>
</feature>
<evidence type="ECO:0000313" key="9">
    <source>
        <dbReference type="EMBL" id="MCC2177249.1"/>
    </source>
</evidence>
<feature type="transmembrane region" description="Helical" evidence="7">
    <location>
        <begin position="221"/>
        <end position="242"/>
    </location>
</feature>
<evidence type="ECO:0000256" key="2">
    <source>
        <dbReference type="ARBA" id="ARBA00007362"/>
    </source>
</evidence>
<evidence type="ECO:0000259" key="8">
    <source>
        <dbReference type="Pfam" id="PF00892"/>
    </source>
</evidence>
<dbReference type="InterPro" id="IPR037185">
    <property type="entry name" value="EmrE-like"/>
</dbReference>
<keyword evidence="4 7" id="KW-0812">Transmembrane</keyword>
<feature type="transmembrane region" description="Helical" evidence="7">
    <location>
        <begin position="254"/>
        <end position="271"/>
    </location>
</feature>
<keyword evidence="5 7" id="KW-1133">Transmembrane helix</keyword>
<evidence type="ECO:0000256" key="1">
    <source>
        <dbReference type="ARBA" id="ARBA00004651"/>
    </source>
</evidence>
<evidence type="ECO:0000256" key="6">
    <source>
        <dbReference type="ARBA" id="ARBA00023136"/>
    </source>
</evidence>
<reference evidence="9 10" key="1">
    <citation type="submission" date="2021-10" db="EMBL/GenBank/DDBJ databases">
        <title>Anaerobic single-cell dispensing facilitates the cultivation of human gut bacteria.</title>
        <authorList>
            <person name="Afrizal A."/>
        </authorList>
    </citation>
    <scope>NUCLEOTIDE SEQUENCE [LARGE SCALE GENOMIC DNA]</scope>
    <source>
        <strain evidence="9 10">CLA-AA-H270</strain>
    </source>
</reference>
<feature type="transmembrane region" description="Helical" evidence="7">
    <location>
        <begin position="155"/>
        <end position="176"/>
    </location>
</feature>
<evidence type="ECO:0000256" key="3">
    <source>
        <dbReference type="ARBA" id="ARBA00022475"/>
    </source>
</evidence>
<keyword evidence="3" id="KW-1003">Cell membrane</keyword>
<dbReference type="Gene3D" id="1.10.3730.20">
    <property type="match status" value="1"/>
</dbReference>
<dbReference type="SUPFAM" id="SSF103481">
    <property type="entry name" value="Multidrug resistance efflux transporter EmrE"/>
    <property type="match status" value="2"/>
</dbReference>
<dbReference type="EMBL" id="JAJEPX010000026">
    <property type="protein sequence ID" value="MCC2177249.1"/>
    <property type="molecule type" value="Genomic_DNA"/>
</dbReference>
<gene>
    <name evidence="9" type="ORF">LKD22_08960</name>
</gene>